<evidence type="ECO:0000313" key="7">
    <source>
        <dbReference type="Proteomes" id="UP001461498"/>
    </source>
</evidence>
<dbReference type="InterPro" id="IPR016024">
    <property type="entry name" value="ARM-type_fold"/>
</dbReference>
<comment type="caution">
    <text evidence="6">The sequence shown here is derived from an EMBL/GenBank/DDBJ whole genome shotgun (WGS) entry which is preliminary data.</text>
</comment>
<gene>
    <name evidence="6" type="ORF">O3M35_007481</name>
</gene>
<dbReference type="GO" id="GO:0030688">
    <property type="term" value="C:preribosome, small subunit precursor"/>
    <property type="evidence" value="ECO:0007669"/>
    <property type="project" value="InterPro"/>
</dbReference>
<keyword evidence="4" id="KW-0539">Nucleus</keyword>
<protein>
    <submittedName>
        <fullName evidence="6">Uncharacterized protein</fullName>
    </submittedName>
</protein>
<name>A0AAW1DEV7_9HEMI</name>
<sequence length="583" mass="67532">MKKKPSPQLLEVAQEITFAKALASNDKTIRDRALKRLKKWFTLKAEAKTQFTDDGFIRLWRGLFYNVWMSDKPLVQEEVVEGISNLIHCFIEFSDALSFIMGFFQILSDYWAGLDIHRMDKYLMFVRRFIRQTFKVIEKFEWKKKQISKLAEALKTAFTNAPLGLLMHVCEIYLEELAKVSKGAISKDIVPEFIKPFGEIMSKSSDSRIIKHISEYIYLYLLKQSDLGIKHEIKFREWKKLGCPEGSIKVMQEVDMDSDDEDFDNYEEMNGGSLDARAGHVNVLLPTLKFDSNAILKHLNVLKIDKTTSTSGRKGINNIITKYKTYERGKYPLGIHRVDIPDYEDEDEIIDNAAFELLEEEREMIEKDKPLIRRKTKKKRDRKNKGEWIVTPTKLGKSDKDESNTSIDNSNVSQNKWEVSISDDNNITTPQRDEPSVPKNKSIKRKLNKNGTSPKTLVKNEPCNKEKDQNDWGENAWEEDHEVEIVINPKRKMRHSDILPQRKLNSLIDYDKKNSSFSGKSSGKKVEFMLNRNSFQDEKEYKRCLKEKPVIKFDGDAEPPLGVLKSTPFSSPVNPFLSAKSFL</sequence>
<reference evidence="6 7" key="1">
    <citation type="submission" date="2022-12" db="EMBL/GenBank/DDBJ databases">
        <title>Chromosome-level genome assembly of true bugs.</title>
        <authorList>
            <person name="Ma L."/>
            <person name="Li H."/>
        </authorList>
    </citation>
    <scope>NUCLEOTIDE SEQUENCE [LARGE SCALE GENOMIC DNA]</scope>
    <source>
        <strain evidence="6">Lab_2022b</strain>
    </source>
</reference>
<dbReference type="Pfam" id="PF05997">
    <property type="entry name" value="Nop52"/>
    <property type="match status" value="1"/>
</dbReference>
<keyword evidence="3" id="KW-0698">rRNA processing</keyword>
<dbReference type="GO" id="GO:0006364">
    <property type="term" value="P:rRNA processing"/>
    <property type="evidence" value="ECO:0007669"/>
    <property type="project" value="UniProtKB-KW"/>
</dbReference>
<comment type="subcellular location">
    <subcellularLocation>
        <location evidence="1">Nucleus</location>
    </subcellularLocation>
</comment>
<dbReference type="SUPFAM" id="SSF48371">
    <property type="entry name" value="ARM repeat"/>
    <property type="match status" value="1"/>
</dbReference>
<evidence type="ECO:0000256" key="5">
    <source>
        <dbReference type="SAM" id="MobiDB-lite"/>
    </source>
</evidence>
<dbReference type="PANTHER" id="PTHR13026:SF0">
    <property type="entry name" value="RIBOSOMAL RNA PROCESSING 1B"/>
    <property type="match status" value="1"/>
</dbReference>
<comment type="similarity">
    <text evidence="2">Belongs to the RRP1 family.</text>
</comment>
<dbReference type="EMBL" id="JAPXFL010000004">
    <property type="protein sequence ID" value="KAK9507678.1"/>
    <property type="molecule type" value="Genomic_DNA"/>
</dbReference>
<feature type="region of interest" description="Disordered" evidence="5">
    <location>
        <begin position="374"/>
        <end position="471"/>
    </location>
</feature>
<evidence type="ECO:0000256" key="1">
    <source>
        <dbReference type="ARBA" id="ARBA00004123"/>
    </source>
</evidence>
<feature type="compositionally biased region" description="Polar residues" evidence="5">
    <location>
        <begin position="404"/>
        <end position="430"/>
    </location>
</feature>
<evidence type="ECO:0000256" key="3">
    <source>
        <dbReference type="ARBA" id="ARBA00022552"/>
    </source>
</evidence>
<feature type="compositionally biased region" description="Basic residues" evidence="5">
    <location>
        <begin position="374"/>
        <end position="383"/>
    </location>
</feature>
<evidence type="ECO:0000256" key="2">
    <source>
        <dbReference type="ARBA" id="ARBA00006374"/>
    </source>
</evidence>
<keyword evidence="7" id="KW-1185">Reference proteome</keyword>
<proteinExistence type="inferred from homology"/>
<dbReference type="GO" id="GO:0005634">
    <property type="term" value="C:nucleus"/>
    <property type="evidence" value="ECO:0007669"/>
    <property type="project" value="UniProtKB-SubCell"/>
</dbReference>
<evidence type="ECO:0000256" key="4">
    <source>
        <dbReference type="ARBA" id="ARBA00023242"/>
    </source>
</evidence>
<evidence type="ECO:0000313" key="6">
    <source>
        <dbReference type="EMBL" id="KAK9507678.1"/>
    </source>
</evidence>
<organism evidence="6 7">
    <name type="scientific">Rhynocoris fuscipes</name>
    <dbReference type="NCBI Taxonomy" id="488301"/>
    <lineage>
        <taxon>Eukaryota</taxon>
        <taxon>Metazoa</taxon>
        <taxon>Ecdysozoa</taxon>
        <taxon>Arthropoda</taxon>
        <taxon>Hexapoda</taxon>
        <taxon>Insecta</taxon>
        <taxon>Pterygota</taxon>
        <taxon>Neoptera</taxon>
        <taxon>Paraneoptera</taxon>
        <taxon>Hemiptera</taxon>
        <taxon>Heteroptera</taxon>
        <taxon>Panheteroptera</taxon>
        <taxon>Cimicomorpha</taxon>
        <taxon>Reduviidae</taxon>
        <taxon>Harpactorinae</taxon>
        <taxon>Harpactorini</taxon>
        <taxon>Rhynocoris</taxon>
    </lineage>
</organism>
<dbReference type="PANTHER" id="PTHR13026">
    <property type="entry name" value="NNP-1 PROTEIN NOVEL NUCLEAR PROTEIN 1 NOP52"/>
    <property type="match status" value="1"/>
</dbReference>
<dbReference type="Proteomes" id="UP001461498">
    <property type="component" value="Unassembled WGS sequence"/>
</dbReference>
<accession>A0AAW1DEV7</accession>
<dbReference type="InterPro" id="IPR010301">
    <property type="entry name" value="RRP1"/>
</dbReference>
<dbReference type="AlphaFoldDB" id="A0AAW1DEV7"/>